<dbReference type="AlphaFoldDB" id="A0ABD3HEZ4"/>
<comment type="caution">
    <text evidence="3">The sequence shown here is derived from an EMBL/GenBank/DDBJ whole genome shotgun (WGS) entry which is preliminary data.</text>
</comment>
<organism evidence="3 4">
    <name type="scientific">Riccia sorocarpa</name>
    <dbReference type="NCBI Taxonomy" id="122646"/>
    <lineage>
        <taxon>Eukaryota</taxon>
        <taxon>Viridiplantae</taxon>
        <taxon>Streptophyta</taxon>
        <taxon>Embryophyta</taxon>
        <taxon>Marchantiophyta</taxon>
        <taxon>Marchantiopsida</taxon>
        <taxon>Marchantiidae</taxon>
        <taxon>Marchantiales</taxon>
        <taxon>Ricciaceae</taxon>
        <taxon>Riccia</taxon>
    </lineage>
</organism>
<gene>
    <name evidence="3" type="ORF">R1sor_014910</name>
</gene>
<name>A0ABD3HEZ4_9MARC</name>
<dbReference type="Proteomes" id="UP001633002">
    <property type="component" value="Unassembled WGS sequence"/>
</dbReference>
<dbReference type="EMBL" id="JBJQOH010000004">
    <property type="protein sequence ID" value="KAL3688601.1"/>
    <property type="molecule type" value="Genomic_DNA"/>
</dbReference>
<sequence>MTRPPRPKYPSDARNYHEVRKPGFAHTVRLPEDLLDKYAELKTALGPRKSHTDVIRFLFEAAEPAITSMLTNRANRVVLDWTGEGDVDVVMQADPDVAVAEDLPAEDDQSEESDGEIARELGQVAADSDDDPEISCCVDSQIQREVESTLSPYPDATYAFWAKSSVDGATTIAQVAVFSVQQLRDFCRANNLQSTGSKLGLVQRVSIFLNLPEAGGTQELQRQRPLKYPELAQHDLAYKLKPWIYTCAKNAATRGDTTPENWEPGRETKYAEGGETHKAVKEWLKKVFN</sequence>
<accession>A0ABD3HEZ4</accession>
<evidence type="ECO:0000313" key="4">
    <source>
        <dbReference type="Proteomes" id="UP001633002"/>
    </source>
</evidence>
<feature type="domain" description="SAP" evidence="2">
    <location>
        <begin position="175"/>
        <end position="209"/>
    </location>
</feature>
<evidence type="ECO:0000313" key="3">
    <source>
        <dbReference type="EMBL" id="KAL3688601.1"/>
    </source>
</evidence>
<dbReference type="PROSITE" id="PS50800">
    <property type="entry name" value="SAP"/>
    <property type="match status" value="1"/>
</dbReference>
<dbReference type="InterPro" id="IPR003034">
    <property type="entry name" value="SAP_dom"/>
</dbReference>
<protein>
    <recommendedName>
        <fullName evidence="2">SAP domain-containing protein</fullName>
    </recommendedName>
</protein>
<dbReference type="SUPFAM" id="SSF68906">
    <property type="entry name" value="SAP domain"/>
    <property type="match status" value="1"/>
</dbReference>
<reference evidence="3 4" key="1">
    <citation type="submission" date="2024-09" db="EMBL/GenBank/DDBJ databases">
        <title>Chromosome-scale assembly of Riccia sorocarpa.</title>
        <authorList>
            <person name="Paukszto L."/>
        </authorList>
    </citation>
    <scope>NUCLEOTIDE SEQUENCE [LARGE SCALE GENOMIC DNA]</scope>
    <source>
        <strain evidence="3">LP-2024</strain>
        <tissue evidence="3">Aerial parts of the thallus</tissue>
    </source>
</reference>
<evidence type="ECO:0000259" key="2">
    <source>
        <dbReference type="PROSITE" id="PS50800"/>
    </source>
</evidence>
<dbReference type="InterPro" id="IPR036361">
    <property type="entry name" value="SAP_dom_sf"/>
</dbReference>
<feature type="compositionally biased region" description="Basic and acidic residues" evidence="1">
    <location>
        <begin position="263"/>
        <end position="274"/>
    </location>
</feature>
<feature type="region of interest" description="Disordered" evidence="1">
    <location>
        <begin position="255"/>
        <end position="274"/>
    </location>
</feature>
<evidence type="ECO:0000256" key="1">
    <source>
        <dbReference type="SAM" id="MobiDB-lite"/>
    </source>
</evidence>
<keyword evidence="4" id="KW-1185">Reference proteome</keyword>
<proteinExistence type="predicted"/>